<dbReference type="Proteomes" id="UP000240883">
    <property type="component" value="Unassembled WGS sequence"/>
</dbReference>
<feature type="coiled-coil region" evidence="1">
    <location>
        <begin position="19"/>
        <end position="53"/>
    </location>
</feature>
<reference evidence="2 3" key="1">
    <citation type="journal article" date="2018" name="Front. Microbiol.">
        <title>Genome-Wide Analysis of Corynespora cassiicola Leaf Fall Disease Putative Effectors.</title>
        <authorList>
            <person name="Lopez D."/>
            <person name="Ribeiro S."/>
            <person name="Label P."/>
            <person name="Fumanal B."/>
            <person name="Venisse J.S."/>
            <person name="Kohler A."/>
            <person name="de Oliveira R.R."/>
            <person name="Labutti K."/>
            <person name="Lipzen A."/>
            <person name="Lail K."/>
            <person name="Bauer D."/>
            <person name="Ohm R.A."/>
            <person name="Barry K.W."/>
            <person name="Spatafora J."/>
            <person name="Grigoriev I.V."/>
            <person name="Martin F.M."/>
            <person name="Pujade-Renaud V."/>
        </authorList>
    </citation>
    <scope>NUCLEOTIDE SEQUENCE [LARGE SCALE GENOMIC DNA]</scope>
    <source>
        <strain evidence="2 3">Philippines</strain>
    </source>
</reference>
<organism evidence="2 3">
    <name type="scientific">Corynespora cassiicola Philippines</name>
    <dbReference type="NCBI Taxonomy" id="1448308"/>
    <lineage>
        <taxon>Eukaryota</taxon>
        <taxon>Fungi</taxon>
        <taxon>Dikarya</taxon>
        <taxon>Ascomycota</taxon>
        <taxon>Pezizomycotina</taxon>
        <taxon>Dothideomycetes</taxon>
        <taxon>Pleosporomycetidae</taxon>
        <taxon>Pleosporales</taxon>
        <taxon>Corynesporascaceae</taxon>
        <taxon>Corynespora</taxon>
    </lineage>
</organism>
<keyword evidence="3" id="KW-1185">Reference proteome</keyword>
<sequence length="65" mass="7426">MIPPANTDKAFSELNRSTILLLEEENRDLYDECTKLAQENNQAKRAINEFKDEVVADAEQAETLQ</sequence>
<dbReference type="EMBL" id="KZ678182">
    <property type="protein sequence ID" value="PSN58885.1"/>
    <property type="molecule type" value="Genomic_DNA"/>
</dbReference>
<evidence type="ECO:0000313" key="2">
    <source>
        <dbReference type="EMBL" id="PSN58885.1"/>
    </source>
</evidence>
<gene>
    <name evidence="2" type="ORF">BS50DRAFT_580392</name>
</gene>
<protein>
    <submittedName>
        <fullName evidence="2">Uncharacterized protein</fullName>
    </submittedName>
</protein>
<proteinExistence type="predicted"/>
<name>A0A2T2N0B3_CORCC</name>
<dbReference type="AlphaFoldDB" id="A0A2T2N0B3"/>
<keyword evidence="1" id="KW-0175">Coiled coil</keyword>
<evidence type="ECO:0000256" key="1">
    <source>
        <dbReference type="SAM" id="Coils"/>
    </source>
</evidence>
<evidence type="ECO:0000313" key="3">
    <source>
        <dbReference type="Proteomes" id="UP000240883"/>
    </source>
</evidence>
<accession>A0A2T2N0B3</accession>